<evidence type="ECO:0000313" key="3">
    <source>
        <dbReference type="EMBL" id="KAK3585118.1"/>
    </source>
</evidence>
<protein>
    <submittedName>
        <fullName evidence="3">Uncharacterized protein</fullName>
    </submittedName>
</protein>
<reference evidence="3" key="1">
    <citation type="journal article" date="2021" name="Genome Biol. Evol.">
        <title>A High-Quality Reference Genome for a Parasitic Bivalve with Doubly Uniparental Inheritance (Bivalvia: Unionida).</title>
        <authorList>
            <person name="Smith C.H."/>
        </authorList>
    </citation>
    <scope>NUCLEOTIDE SEQUENCE</scope>
    <source>
        <strain evidence="3">CHS0354</strain>
    </source>
</reference>
<keyword evidence="2" id="KW-0472">Membrane</keyword>
<accession>A0AAE0VNV1</accession>
<evidence type="ECO:0000256" key="2">
    <source>
        <dbReference type="SAM" id="Phobius"/>
    </source>
</evidence>
<keyword evidence="2" id="KW-1133">Transmembrane helix</keyword>
<comment type="caution">
    <text evidence="3">The sequence shown here is derived from an EMBL/GenBank/DDBJ whole genome shotgun (WGS) entry which is preliminary data.</text>
</comment>
<reference evidence="3" key="3">
    <citation type="submission" date="2023-05" db="EMBL/GenBank/DDBJ databases">
        <authorList>
            <person name="Smith C.H."/>
        </authorList>
    </citation>
    <scope>NUCLEOTIDE SEQUENCE</scope>
    <source>
        <strain evidence="3">CHS0354</strain>
        <tissue evidence="3">Mantle</tissue>
    </source>
</reference>
<name>A0AAE0VNV1_9BIVA</name>
<feature type="transmembrane region" description="Helical" evidence="2">
    <location>
        <begin position="355"/>
        <end position="375"/>
    </location>
</feature>
<feature type="compositionally biased region" description="Basic and acidic residues" evidence="1">
    <location>
        <begin position="60"/>
        <end position="84"/>
    </location>
</feature>
<keyword evidence="4" id="KW-1185">Reference proteome</keyword>
<evidence type="ECO:0000256" key="1">
    <source>
        <dbReference type="SAM" id="MobiDB-lite"/>
    </source>
</evidence>
<evidence type="ECO:0000313" key="4">
    <source>
        <dbReference type="Proteomes" id="UP001195483"/>
    </source>
</evidence>
<organism evidence="3 4">
    <name type="scientific">Potamilus streckersoni</name>
    <dbReference type="NCBI Taxonomy" id="2493646"/>
    <lineage>
        <taxon>Eukaryota</taxon>
        <taxon>Metazoa</taxon>
        <taxon>Spiralia</taxon>
        <taxon>Lophotrochozoa</taxon>
        <taxon>Mollusca</taxon>
        <taxon>Bivalvia</taxon>
        <taxon>Autobranchia</taxon>
        <taxon>Heteroconchia</taxon>
        <taxon>Palaeoheterodonta</taxon>
        <taxon>Unionida</taxon>
        <taxon>Unionoidea</taxon>
        <taxon>Unionidae</taxon>
        <taxon>Ambleminae</taxon>
        <taxon>Lampsilini</taxon>
        <taxon>Potamilus</taxon>
    </lineage>
</organism>
<keyword evidence="2" id="KW-0812">Transmembrane</keyword>
<sequence>MSRKFVEYSDDDDDVNVACGVSGPSLVATHGKGGPDSTGTRGGNTDIVSRGKNESLFQRPSEKGKVHQRDESNMQREKVDDDVKKNDAHLGNIYGLSKEQNSQSAEAAKNKVYRKESHINGLSLLIAIIAIIIALYSHVGPIQHPKEYVEHNQEPDEYREKLSQCLSWVASSAQEIKHIQFKLESIEKKVENFVANKSSNADLVKKEDLGNLFRDIKIYLQNLEDVKKEETKKIFQDEVLKLKTEVDVKVDELKEKQEKESQWLEKKNAEMVWKMSKLQSTVQNLKVNFVRLSEFNDKNNNEVAMKLSQQKEILTGMKQSEETLGNWVKHIANETTVLNNSTDYIMENIFHKGSMIVVIMINTSLVVMVIIYLYLTRGTHRYINQNVDIEQVHVGVSWNPSPYSTAGRILSKVRTDLRLEKKLCIISFYDDTHPLHMRMTQSFTQQLNQQLVEFIIRRHEDILEIPKVFLYFLFVDFNERNVIIEDPTLGLGDLRLTTVQAIQKMSGRIVILYVKDPNSKQLDCSKLYNKNLASVTTQRELSALNRISRFISSYESLTDFQKAHLRLIVENELKGH</sequence>
<dbReference type="EMBL" id="JAEAOA010000324">
    <property type="protein sequence ID" value="KAK3585118.1"/>
    <property type="molecule type" value="Genomic_DNA"/>
</dbReference>
<gene>
    <name evidence="3" type="ORF">CHS0354_004310</name>
</gene>
<dbReference type="AlphaFoldDB" id="A0AAE0VNV1"/>
<feature type="compositionally biased region" description="Gly residues" evidence="1">
    <location>
        <begin position="31"/>
        <end position="42"/>
    </location>
</feature>
<feature type="transmembrane region" description="Helical" evidence="2">
    <location>
        <begin position="119"/>
        <end position="139"/>
    </location>
</feature>
<feature type="region of interest" description="Disordered" evidence="1">
    <location>
        <begin position="22"/>
        <end position="84"/>
    </location>
</feature>
<reference evidence="3" key="2">
    <citation type="journal article" date="2021" name="Genome Biol. Evol.">
        <title>Developing a high-quality reference genome for a parasitic bivalve with doubly uniparental inheritance (Bivalvia: Unionida).</title>
        <authorList>
            <person name="Smith C.H."/>
        </authorList>
    </citation>
    <scope>NUCLEOTIDE SEQUENCE</scope>
    <source>
        <strain evidence="3">CHS0354</strain>
        <tissue evidence="3">Mantle</tissue>
    </source>
</reference>
<dbReference type="Proteomes" id="UP001195483">
    <property type="component" value="Unassembled WGS sequence"/>
</dbReference>
<proteinExistence type="predicted"/>